<feature type="transmembrane region" description="Helical" evidence="1">
    <location>
        <begin position="6"/>
        <end position="27"/>
    </location>
</feature>
<evidence type="ECO:0000256" key="1">
    <source>
        <dbReference type="SAM" id="Phobius"/>
    </source>
</evidence>
<accession>A0AA88ALF3</accession>
<evidence type="ECO:0000313" key="2">
    <source>
        <dbReference type="EMBL" id="GMN48418.1"/>
    </source>
</evidence>
<sequence length="67" mass="7588">MMIDQYWWWVGLTAAYGTVVGAIWYEICSLRAGVSMWEKQSFSSCALCLNKKGDSSTTVSRKPSWNT</sequence>
<dbReference type="EMBL" id="BTGU01000028">
    <property type="protein sequence ID" value="GMN48418.1"/>
    <property type="molecule type" value="Genomic_DNA"/>
</dbReference>
<name>A0AA88ALF3_FICCA</name>
<comment type="caution">
    <text evidence="2">The sequence shown here is derived from an EMBL/GenBank/DDBJ whole genome shotgun (WGS) entry which is preliminary data.</text>
</comment>
<keyword evidence="3" id="KW-1185">Reference proteome</keyword>
<keyword evidence="1" id="KW-0812">Transmembrane</keyword>
<evidence type="ECO:0000313" key="3">
    <source>
        <dbReference type="Proteomes" id="UP001187192"/>
    </source>
</evidence>
<keyword evidence="1" id="KW-0472">Membrane</keyword>
<protein>
    <submittedName>
        <fullName evidence="2">Uncharacterized protein</fullName>
    </submittedName>
</protein>
<proteinExistence type="predicted"/>
<dbReference type="AlphaFoldDB" id="A0AA88ALF3"/>
<reference evidence="2" key="1">
    <citation type="submission" date="2023-07" db="EMBL/GenBank/DDBJ databases">
        <title>draft genome sequence of fig (Ficus carica).</title>
        <authorList>
            <person name="Takahashi T."/>
            <person name="Nishimura K."/>
        </authorList>
    </citation>
    <scope>NUCLEOTIDE SEQUENCE</scope>
</reference>
<keyword evidence="1" id="KW-1133">Transmembrane helix</keyword>
<dbReference type="Proteomes" id="UP001187192">
    <property type="component" value="Unassembled WGS sequence"/>
</dbReference>
<gene>
    <name evidence="2" type="ORF">TIFTF001_017587</name>
</gene>
<organism evidence="2 3">
    <name type="scientific">Ficus carica</name>
    <name type="common">Common fig</name>
    <dbReference type="NCBI Taxonomy" id="3494"/>
    <lineage>
        <taxon>Eukaryota</taxon>
        <taxon>Viridiplantae</taxon>
        <taxon>Streptophyta</taxon>
        <taxon>Embryophyta</taxon>
        <taxon>Tracheophyta</taxon>
        <taxon>Spermatophyta</taxon>
        <taxon>Magnoliopsida</taxon>
        <taxon>eudicotyledons</taxon>
        <taxon>Gunneridae</taxon>
        <taxon>Pentapetalae</taxon>
        <taxon>rosids</taxon>
        <taxon>fabids</taxon>
        <taxon>Rosales</taxon>
        <taxon>Moraceae</taxon>
        <taxon>Ficeae</taxon>
        <taxon>Ficus</taxon>
    </lineage>
</organism>